<dbReference type="GeneID" id="30199015"/>
<feature type="transmembrane region" description="Helical" evidence="3">
    <location>
        <begin position="229"/>
        <end position="253"/>
    </location>
</feature>
<evidence type="ECO:0000256" key="3">
    <source>
        <dbReference type="SAM" id="Phobius"/>
    </source>
</evidence>
<comment type="similarity">
    <text evidence="2">Belongs to the major facilitator superfamily. Monocarboxylate porter (TC 2.A.1.13) family.</text>
</comment>
<evidence type="ECO:0000313" key="4">
    <source>
        <dbReference type="EMBL" id="ODQ60133.1"/>
    </source>
</evidence>
<feature type="transmembrane region" description="Helical" evidence="3">
    <location>
        <begin position="69"/>
        <end position="92"/>
    </location>
</feature>
<comment type="subcellular location">
    <subcellularLocation>
        <location evidence="1">Membrane</location>
        <topology evidence="1">Multi-pass membrane protein</topology>
    </subcellularLocation>
</comment>
<evidence type="ECO:0000256" key="2">
    <source>
        <dbReference type="ARBA" id="ARBA00006727"/>
    </source>
</evidence>
<evidence type="ECO:0008006" key="6">
    <source>
        <dbReference type="Google" id="ProtNLM"/>
    </source>
</evidence>
<evidence type="ECO:0000313" key="5">
    <source>
        <dbReference type="Proteomes" id="UP000094112"/>
    </source>
</evidence>
<dbReference type="InterPro" id="IPR011701">
    <property type="entry name" value="MFS"/>
</dbReference>
<dbReference type="Gene3D" id="1.20.1250.20">
    <property type="entry name" value="MFS general substrate transporter like domains"/>
    <property type="match status" value="2"/>
</dbReference>
<dbReference type="CDD" id="cd17352">
    <property type="entry name" value="MFS_MCT_SLC16"/>
    <property type="match status" value="1"/>
</dbReference>
<dbReference type="SUPFAM" id="SSF103473">
    <property type="entry name" value="MFS general substrate transporter"/>
    <property type="match status" value="1"/>
</dbReference>
<keyword evidence="5" id="KW-1185">Reference proteome</keyword>
<dbReference type="Pfam" id="PF07690">
    <property type="entry name" value="MFS_1"/>
    <property type="match status" value="1"/>
</dbReference>
<feature type="transmembrane region" description="Helical" evidence="3">
    <location>
        <begin position="26"/>
        <end position="48"/>
    </location>
</feature>
<protein>
    <recommendedName>
        <fullName evidence="6">Major facilitator superfamily (MFS) profile domain-containing protein</fullName>
    </recommendedName>
</protein>
<dbReference type="InterPro" id="IPR050327">
    <property type="entry name" value="Proton-linked_MCT"/>
</dbReference>
<feature type="transmembrane region" description="Helical" evidence="3">
    <location>
        <begin position="354"/>
        <end position="375"/>
    </location>
</feature>
<dbReference type="OrthoDB" id="6499973at2759"/>
<keyword evidence="3" id="KW-1133">Transmembrane helix</keyword>
<keyword evidence="3" id="KW-0812">Transmembrane</keyword>
<dbReference type="AlphaFoldDB" id="A0A1E3P454"/>
<dbReference type="RefSeq" id="XP_019039340.1">
    <property type="nucleotide sequence ID" value="XM_019181769.1"/>
</dbReference>
<reference evidence="4 5" key="1">
    <citation type="journal article" date="2016" name="Proc. Natl. Acad. Sci. U.S.A.">
        <title>Comparative genomics of biotechnologically important yeasts.</title>
        <authorList>
            <person name="Riley R."/>
            <person name="Haridas S."/>
            <person name="Wolfe K.H."/>
            <person name="Lopes M.R."/>
            <person name="Hittinger C.T."/>
            <person name="Goeker M."/>
            <person name="Salamov A.A."/>
            <person name="Wisecaver J.H."/>
            <person name="Long T.M."/>
            <person name="Calvey C.H."/>
            <person name="Aerts A.L."/>
            <person name="Barry K.W."/>
            <person name="Choi C."/>
            <person name="Clum A."/>
            <person name="Coughlan A.Y."/>
            <person name="Deshpande S."/>
            <person name="Douglass A.P."/>
            <person name="Hanson S.J."/>
            <person name="Klenk H.-P."/>
            <person name="LaButti K.M."/>
            <person name="Lapidus A."/>
            <person name="Lindquist E.A."/>
            <person name="Lipzen A.M."/>
            <person name="Meier-Kolthoff J.P."/>
            <person name="Ohm R.A."/>
            <person name="Otillar R.P."/>
            <person name="Pangilinan J.L."/>
            <person name="Peng Y."/>
            <person name="Rokas A."/>
            <person name="Rosa C.A."/>
            <person name="Scheuner C."/>
            <person name="Sibirny A.A."/>
            <person name="Slot J.C."/>
            <person name="Stielow J.B."/>
            <person name="Sun H."/>
            <person name="Kurtzman C.P."/>
            <person name="Blackwell M."/>
            <person name="Grigoriev I.V."/>
            <person name="Jeffries T.W."/>
        </authorList>
    </citation>
    <scope>NUCLEOTIDE SEQUENCE [LARGE SCALE GENOMIC DNA]</scope>
    <source>
        <strain evidence="5">ATCC 58044 / CBS 1984 / NCYC 433 / NRRL Y-366-8</strain>
    </source>
</reference>
<dbReference type="GO" id="GO:0016020">
    <property type="term" value="C:membrane"/>
    <property type="evidence" value="ECO:0007669"/>
    <property type="project" value="UniProtKB-SubCell"/>
</dbReference>
<feature type="transmembrane region" description="Helical" evidence="3">
    <location>
        <begin position="98"/>
        <end position="116"/>
    </location>
</feature>
<sequence length="458" mass="50350">MNNQEDPEKLETQPQTNIIDVPDGGYGWFVVLAVFCFNVATWASNSAFSIYLAHYLQYQQFANASKIDYAAIGGIAFGCGLFLAPIIIYYITLTGPRICILTGCAFQFCGIMLAAFSKKIWQLYLTQGLLISFGLAFVCIPANTLLPQWFREKRSLAQSLSASGSGAGGVMFNLALQRIIEVKDVKWALIVQAIICAVVTIFGCLLTRTRDQHVKPTLEVFDITLLKKFGFWIVSFWIATTLLGYVVLLYNLADFTKSLGYSGSQGAIVSCMISVGVFFGRPTVGYFSDKFGAISVAIVAHFLVALFCFAMWIPIRNYASAIAFAIIQGSLMGTIWAVLGTVVSRVVGLKKLSVTLGMIWVIVGIFGTVSPLIGIQLRAAPPNGQEYSPIQYQHPAIWCGCCYFAAAMSLWVLRAHLIARDEIAEDMNTHMDNGELHIEVPFKKGVSKMFALSKTRKV</sequence>
<name>A0A1E3P454_WICAA</name>
<gene>
    <name evidence="4" type="ORF">WICANDRAFT_30829</name>
</gene>
<feature type="transmembrane region" description="Helical" evidence="3">
    <location>
        <begin position="259"/>
        <end position="279"/>
    </location>
</feature>
<dbReference type="EMBL" id="KV454210">
    <property type="protein sequence ID" value="ODQ60133.1"/>
    <property type="molecule type" value="Genomic_DNA"/>
</dbReference>
<feature type="transmembrane region" description="Helical" evidence="3">
    <location>
        <begin position="187"/>
        <end position="208"/>
    </location>
</feature>
<proteinExistence type="inferred from homology"/>
<feature type="transmembrane region" description="Helical" evidence="3">
    <location>
        <begin position="395"/>
        <end position="413"/>
    </location>
</feature>
<feature type="transmembrane region" description="Helical" evidence="3">
    <location>
        <begin position="321"/>
        <end position="342"/>
    </location>
</feature>
<dbReference type="Proteomes" id="UP000094112">
    <property type="component" value="Unassembled WGS sequence"/>
</dbReference>
<dbReference type="InterPro" id="IPR036259">
    <property type="entry name" value="MFS_trans_sf"/>
</dbReference>
<feature type="transmembrane region" description="Helical" evidence="3">
    <location>
        <begin position="128"/>
        <end position="150"/>
    </location>
</feature>
<dbReference type="PANTHER" id="PTHR11360">
    <property type="entry name" value="MONOCARBOXYLATE TRANSPORTER"/>
    <property type="match status" value="1"/>
</dbReference>
<accession>A0A1E3P454</accession>
<organism evidence="4 5">
    <name type="scientific">Wickerhamomyces anomalus (strain ATCC 58044 / CBS 1984 / NCYC 433 / NRRL Y-366-8)</name>
    <name type="common">Yeast</name>
    <name type="synonym">Hansenula anomala</name>
    <dbReference type="NCBI Taxonomy" id="683960"/>
    <lineage>
        <taxon>Eukaryota</taxon>
        <taxon>Fungi</taxon>
        <taxon>Dikarya</taxon>
        <taxon>Ascomycota</taxon>
        <taxon>Saccharomycotina</taxon>
        <taxon>Saccharomycetes</taxon>
        <taxon>Phaffomycetales</taxon>
        <taxon>Wickerhamomycetaceae</taxon>
        <taxon>Wickerhamomyces</taxon>
    </lineage>
</organism>
<feature type="transmembrane region" description="Helical" evidence="3">
    <location>
        <begin position="291"/>
        <end position="315"/>
    </location>
</feature>
<evidence type="ECO:0000256" key="1">
    <source>
        <dbReference type="ARBA" id="ARBA00004141"/>
    </source>
</evidence>
<keyword evidence="3" id="KW-0472">Membrane</keyword>
<dbReference type="GO" id="GO:0022857">
    <property type="term" value="F:transmembrane transporter activity"/>
    <property type="evidence" value="ECO:0007669"/>
    <property type="project" value="InterPro"/>
</dbReference>
<dbReference type="PANTHER" id="PTHR11360:SF315">
    <property type="entry name" value="TRANSPORTER MCH2-RELATED"/>
    <property type="match status" value="1"/>
</dbReference>